<evidence type="ECO:0000256" key="2">
    <source>
        <dbReference type="ARBA" id="ARBA00006660"/>
    </source>
</evidence>
<dbReference type="OrthoDB" id="72976at2759"/>
<feature type="region of interest" description="Disordered" evidence="5">
    <location>
        <begin position="40"/>
        <end position="85"/>
    </location>
</feature>
<reference evidence="9" key="1">
    <citation type="submission" date="2020-11" db="EMBL/GenBank/DDBJ databases">
        <authorList>
            <person name="Tran Van P."/>
        </authorList>
    </citation>
    <scope>NUCLEOTIDE SEQUENCE</scope>
</reference>
<keyword evidence="6" id="KW-0472">Membrane</keyword>
<protein>
    <recommendedName>
        <fullName evidence="11">Protein Red</fullName>
    </recommendedName>
</protein>
<evidence type="ECO:0000256" key="4">
    <source>
        <dbReference type="ARBA" id="ARBA00023242"/>
    </source>
</evidence>
<feature type="transmembrane region" description="Helical" evidence="6">
    <location>
        <begin position="519"/>
        <end position="547"/>
    </location>
</feature>
<evidence type="ECO:0000256" key="1">
    <source>
        <dbReference type="ARBA" id="ARBA00004123"/>
    </source>
</evidence>
<dbReference type="Pfam" id="PF07808">
    <property type="entry name" value="RED_N"/>
    <property type="match status" value="1"/>
</dbReference>
<dbReference type="InterPro" id="IPR012916">
    <property type="entry name" value="RED_N"/>
</dbReference>
<name>A0A7R9BDR2_9CRUS</name>
<feature type="transmembrane region" description="Helical" evidence="6">
    <location>
        <begin position="691"/>
        <end position="711"/>
    </location>
</feature>
<evidence type="ECO:0000259" key="7">
    <source>
        <dbReference type="Pfam" id="PF07807"/>
    </source>
</evidence>
<feature type="region of interest" description="Disordered" evidence="5">
    <location>
        <begin position="1"/>
        <end position="22"/>
    </location>
</feature>
<dbReference type="InterPro" id="IPR019396">
    <property type="entry name" value="TM_Fragile-X-F-assoc"/>
</dbReference>
<feature type="compositionally biased region" description="Basic and acidic residues" evidence="5">
    <location>
        <begin position="140"/>
        <end position="150"/>
    </location>
</feature>
<feature type="compositionally biased region" description="Basic and acidic residues" evidence="5">
    <location>
        <begin position="805"/>
        <end position="821"/>
    </location>
</feature>
<dbReference type="AlphaFoldDB" id="A0A7R9BDR2"/>
<keyword evidence="10" id="KW-1185">Reference proteome</keyword>
<feature type="compositionally biased region" description="Low complexity" evidence="5">
    <location>
        <begin position="43"/>
        <end position="66"/>
    </location>
</feature>
<feature type="transmembrane region" description="Helical" evidence="6">
    <location>
        <begin position="559"/>
        <end position="580"/>
    </location>
</feature>
<dbReference type="Proteomes" id="UP000678499">
    <property type="component" value="Unassembled WGS sequence"/>
</dbReference>
<feature type="region of interest" description="Disordered" evidence="5">
    <location>
        <begin position="800"/>
        <end position="829"/>
    </location>
</feature>
<dbReference type="InterPro" id="IPR012492">
    <property type="entry name" value="RED_C"/>
</dbReference>
<keyword evidence="6" id="KW-0812">Transmembrane</keyword>
<organism evidence="9">
    <name type="scientific">Notodromas monacha</name>
    <dbReference type="NCBI Taxonomy" id="399045"/>
    <lineage>
        <taxon>Eukaryota</taxon>
        <taxon>Metazoa</taxon>
        <taxon>Ecdysozoa</taxon>
        <taxon>Arthropoda</taxon>
        <taxon>Crustacea</taxon>
        <taxon>Oligostraca</taxon>
        <taxon>Ostracoda</taxon>
        <taxon>Podocopa</taxon>
        <taxon>Podocopida</taxon>
        <taxon>Cypridocopina</taxon>
        <taxon>Cypridoidea</taxon>
        <taxon>Cyprididae</taxon>
        <taxon>Notodromas</taxon>
    </lineage>
</organism>
<proteinExistence type="inferred from homology"/>
<dbReference type="EMBL" id="OA882160">
    <property type="protein sequence ID" value="CAD7273360.1"/>
    <property type="molecule type" value="Genomic_DNA"/>
</dbReference>
<comment type="subcellular location">
    <subcellularLocation>
        <location evidence="1">Nucleus</location>
    </subcellularLocation>
</comment>
<feature type="transmembrane region" description="Helical" evidence="6">
    <location>
        <begin position="740"/>
        <end position="763"/>
    </location>
</feature>
<evidence type="ECO:0000256" key="5">
    <source>
        <dbReference type="SAM" id="MobiDB-lite"/>
    </source>
</evidence>
<feature type="domain" description="RED-like N-terminal" evidence="8">
    <location>
        <begin position="115"/>
        <end position="295"/>
    </location>
</feature>
<dbReference type="Pfam" id="PF07807">
    <property type="entry name" value="RED_C"/>
    <property type="match status" value="1"/>
</dbReference>
<dbReference type="GO" id="GO:0005634">
    <property type="term" value="C:nucleus"/>
    <property type="evidence" value="ECO:0007669"/>
    <property type="project" value="UniProtKB-SubCell"/>
</dbReference>
<dbReference type="InterPro" id="IPR039896">
    <property type="entry name" value="Red-like"/>
</dbReference>
<feature type="transmembrane region" description="Helical" evidence="6">
    <location>
        <begin position="496"/>
        <end position="513"/>
    </location>
</feature>
<feature type="transmembrane region" description="Helical" evidence="6">
    <location>
        <begin position="652"/>
        <end position="679"/>
    </location>
</feature>
<keyword evidence="6" id="KW-1133">Transmembrane helix</keyword>
<evidence type="ECO:0000256" key="3">
    <source>
        <dbReference type="ARBA" id="ARBA00022737"/>
    </source>
</evidence>
<evidence type="ECO:0000256" key="6">
    <source>
        <dbReference type="SAM" id="Phobius"/>
    </source>
</evidence>
<evidence type="ECO:0000313" key="9">
    <source>
        <dbReference type="EMBL" id="CAD7273360.1"/>
    </source>
</evidence>
<evidence type="ECO:0000259" key="8">
    <source>
        <dbReference type="Pfam" id="PF07808"/>
    </source>
</evidence>
<feature type="domain" description="Protein RED C-terminal" evidence="7">
    <location>
        <begin position="384"/>
        <end position="492"/>
    </location>
</feature>
<sequence>MPDNEAFMNPVAPPGYEDHNLSQSVRNKLSNADFRKLLMTPRSTAPSATATPGLGATQSHHGQGSHVHQKIDIRGGSDAKAENRRKKKQTFLDLLIRTLEPYKYRITEYNTVNYRYYAKLKKQEDDVLADLAKKYRDRAAERREDIKGTEESDTQAQMAGGYRAVAPDAKSGLDKAERRRQMIQESKFLGGDMEHTHLVKGLDYALLQKVRSEIEIKEKVEEEELEALADVKPVPNQKPIPRTTVPAHDKADEPQFRTKIGRNIHRLLFDTVIPERNELFLPGRMAYVKAFDEPIFNDAGDYDPHYGSDKKKPIRDKDSYFDKPVAEMEAEERRKEKEMQDKYDWKNIRKQKEVSDAVVNEKKQIEAEKKRQKQIMSRLDTVGYAECYPGLEEMNDAIEDSDDEADYTKMDMGNKKGPVGRWDFDTQEEYSDYMSQKEALPKAAFQYGVKMADGRKSKKLPKNDKNERAELDREWKKIQGMLEKRKAGGGSSSGKLVVYSCLMVFTALFALKLDGSIKWSFWTVFLPLWIWKLLVFAGGLVGSIVWLKSQARREGDMDVEFKAMIVCLGMHVLLVMFEVLVCAQLESGSKRYLWTLTFVPLLLLSLVSIAVCLWAVKHDRAFELELFCSVNVVQFVFLALKLDGYITWSWEVVFIPLWIIMCVSLVAVLYSLVFASLLWRTTEVNQHDRRASLHTAIAYAFLVLPTLVFQVCSPRLRKEMPIGDSANHVLLANKLDGQEASFSFLAVVTPLFVSFATLIFLAFESKSGNHWWFGIRKDFCQFLLGICPCLQEYGNVSYSLQSPSEGRRSSRRGRDSMDGNTDRSVGNVSRLKKPELRAVMPVVHIDMPD</sequence>
<evidence type="ECO:0008006" key="11">
    <source>
        <dbReference type="Google" id="ProtNLM"/>
    </source>
</evidence>
<dbReference type="EMBL" id="CAJPEX010000123">
    <property type="protein sequence ID" value="CAG0913512.1"/>
    <property type="molecule type" value="Genomic_DNA"/>
</dbReference>
<feature type="transmembrane region" description="Helical" evidence="6">
    <location>
        <begin position="592"/>
        <end position="615"/>
    </location>
</feature>
<feature type="compositionally biased region" description="Basic and acidic residues" evidence="5">
    <location>
        <begin position="69"/>
        <end position="82"/>
    </location>
</feature>
<dbReference type="PANTHER" id="PTHR12765">
    <property type="entry name" value="RED PROTEIN IK FACTOR CYTOKINE IK"/>
    <property type="match status" value="1"/>
</dbReference>
<keyword evidence="4" id="KW-0539">Nucleus</keyword>
<comment type="similarity">
    <text evidence="2">Belongs to the RED family.</text>
</comment>
<dbReference type="Pfam" id="PF10269">
    <property type="entry name" value="Tmemb_185A"/>
    <property type="match status" value="1"/>
</dbReference>
<keyword evidence="3" id="KW-0677">Repeat</keyword>
<accession>A0A7R9BDR2</accession>
<gene>
    <name evidence="9" type="ORF">NMOB1V02_LOCUS1252</name>
</gene>
<evidence type="ECO:0000313" key="10">
    <source>
        <dbReference type="Proteomes" id="UP000678499"/>
    </source>
</evidence>
<feature type="region of interest" description="Disordered" evidence="5">
    <location>
        <begin position="140"/>
        <end position="161"/>
    </location>
</feature>